<evidence type="ECO:0000313" key="3">
    <source>
        <dbReference type="RefSeq" id="XP_034250533.1"/>
    </source>
</evidence>
<dbReference type="InParanoid" id="A0A6P8ZYL4"/>
<dbReference type="GeneID" id="117650966"/>
<gene>
    <name evidence="3" type="primary">LOC117650966</name>
</gene>
<name>A0A6P8ZYL4_THRPL</name>
<proteinExistence type="predicted"/>
<keyword evidence="2" id="KW-1185">Reference proteome</keyword>
<dbReference type="RefSeq" id="XP_034250533.1">
    <property type="nucleotide sequence ID" value="XM_034394642.1"/>
</dbReference>
<keyword evidence="1" id="KW-0732">Signal</keyword>
<accession>A0A6P8ZYL4</accession>
<feature type="chain" id="PRO_5028415589" evidence="1">
    <location>
        <begin position="24"/>
        <end position="120"/>
    </location>
</feature>
<evidence type="ECO:0000256" key="1">
    <source>
        <dbReference type="SAM" id="SignalP"/>
    </source>
</evidence>
<dbReference type="AlphaFoldDB" id="A0A6P8ZYL4"/>
<organism evidence="3">
    <name type="scientific">Thrips palmi</name>
    <name type="common">Melon thrips</name>
    <dbReference type="NCBI Taxonomy" id="161013"/>
    <lineage>
        <taxon>Eukaryota</taxon>
        <taxon>Metazoa</taxon>
        <taxon>Ecdysozoa</taxon>
        <taxon>Arthropoda</taxon>
        <taxon>Hexapoda</taxon>
        <taxon>Insecta</taxon>
        <taxon>Pterygota</taxon>
        <taxon>Neoptera</taxon>
        <taxon>Paraneoptera</taxon>
        <taxon>Thysanoptera</taxon>
        <taxon>Terebrantia</taxon>
        <taxon>Thripoidea</taxon>
        <taxon>Thripidae</taxon>
        <taxon>Thrips</taxon>
    </lineage>
</organism>
<dbReference type="Proteomes" id="UP000515158">
    <property type="component" value="Unplaced"/>
</dbReference>
<dbReference type="KEGG" id="tpal:117650966"/>
<evidence type="ECO:0000313" key="2">
    <source>
        <dbReference type="Proteomes" id="UP000515158"/>
    </source>
</evidence>
<reference evidence="3" key="1">
    <citation type="submission" date="2025-08" db="UniProtKB">
        <authorList>
            <consortium name="RefSeq"/>
        </authorList>
    </citation>
    <scope>IDENTIFICATION</scope>
    <source>
        <tissue evidence="3">Total insect</tissue>
    </source>
</reference>
<sequence>MSVKVFTFCFAFAAVCYLSQVQAGRLPPGLPKPKSSSVLTAAKQQALLQGCVRRVVKGKEKTVQGQNFVLCFRDTYMALKVKPALPTILKDMNQCTRPGGFNSKSALYTSLENCVLSLVG</sequence>
<protein>
    <submittedName>
        <fullName evidence="3">Uncharacterized protein LOC117650966</fullName>
    </submittedName>
</protein>
<feature type="signal peptide" evidence="1">
    <location>
        <begin position="1"/>
        <end position="23"/>
    </location>
</feature>